<evidence type="ECO:0000313" key="4">
    <source>
        <dbReference type="Proteomes" id="UP000292639"/>
    </source>
</evidence>
<keyword evidence="2" id="KW-0472">Membrane</keyword>
<reference evidence="3 4" key="1">
    <citation type="submission" date="2018-06" db="EMBL/GenBank/DDBJ databases">
        <title>Three novel Pseudomonas species isolated from symptomatic oak.</title>
        <authorList>
            <person name="Bueno-Gonzalez V."/>
            <person name="Brady C."/>
        </authorList>
    </citation>
    <scope>NUCLEOTIDE SEQUENCE [LARGE SCALE GENOMIC DNA]</scope>
    <source>
        <strain evidence="3 4">P17C</strain>
    </source>
</reference>
<feature type="region of interest" description="Disordered" evidence="1">
    <location>
        <begin position="26"/>
        <end position="53"/>
    </location>
</feature>
<organism evidence="3 4">
    <name type="scientific">Stutzerimonas kirkiae</name>
    <dbReference type="NCBI Taxonomy" id="2211392"/>
    <lineage>
        <taxon>Bacteria</taxon>
        <taxon>Pseudomonadati</taxon>
        <taxon>Pseudomonadota</taxon>
        <taxon>Gammaproteobacteria</taxon>
        <taxon>Pseudomonadales</taxon>
        <taxon>Pseudomonadaceae</taxon>
        <taxon>Stutzerimonas</taxon>
    </lineage>
</organism>
<proteinExistence type="predicted"/>
<evidence type="ECO:0008006" key="5">
    <source>
        <dbReference type="Google" id="ProtNLM"/>
    </source>
</evidence>
<sequence>MRSSSFRSIVAGVLVILCGLPVQAEPRGPGGPGGGHSGPGRPDYHAPGPRHGHGLPSAAREIWIGSTLYFLAAGTYYLWNADRKTYVVASPPPAANVEPANYQVIAYPASGQSTEQQAKDRYECHSWAVSQSGFDPLSVAQSPSETAATLYRRAQVACLTGRGYSVN</sequence>
<dbReference type="Proteomes" id="UP000292639">
    <property type="component" value="Unassembled WGS sequence"/>
</dbReference>
<name>A0A4Q9R6P6_9GAMM</name>
<evidence type="ECO:0000256" key="2">
    <source>
        <dbReference type="SAM" id="Phobius"/>
    </source>
</evidence>
<feature type="transmembrane region" description="Helical" evidence="2">
    <location>
        <begin position="62"/>
        <end position="79"/>
    </location>
</feature>
<evidence type="ECO:0000313" key="3">
    <source>
        <dbReference type="EMBL" id="TBU96075.1"/>
    </source>
</evidence>
<feature type="compositionally biased region" description="Gly residues" evidence="1">
    <location>
        <begin position="28"/>
        <end position="38"/>
    </location>
</feature>
<dbReference type="EMBL" id="QJUP01000014">
    <property type="protein sequence ID" value="TBU96075.1"/>
    <property type="molecule type" value="Genomic_DNA"/>
</dbReference>
<keyword evidence="4" id="KW-1185">Reference proteome</keyword>
<gene>
    <name evidence="3" type="ORF">DNJ96_11335</name>
</gene>
<protein>
    <recommendedName>
        <fullName evidence="5">Glycine zipper family protein</fullName>
    </recommendedName>
</protein>
<accession>A0A4Q9R6P6</accession>
<dbReference type="RefSeq" id="WP_131184137.1">
    <property type="nucleotide sequence ID" value="NZ_QJUO01000010.1"/>
</dbReference>
<dbReference type="AlphaFoldDB" id="A0A4Q9R6P6"/>
<keyword evidence="2" id="KW-0812">Transmembrane</keyword>
<evidence type="ECO:0000256" key="1">
    <source>
        <dbReference type="SAM" id="MobiDB-lite"/>
    </source>
</evidence>
<keyword evidence="2" id="KW-1133">Transmembrane helix</keyword>
<comment type="caution">
    <text evidence="3">The sequence shown here is derived from an EMBL/GenBank/DDBJ whole genome shotgun (WGS) entry which is preliminary data.</text>
</comment>